<keyword evidence="3 4" id="KW-0949">S-adenosyl-L-methionine</keyword>
<dbReference type="EMBL" id="KF900918">
    <property type="protein sequence ID" value="AIF11468.1"/>
    <property type="molecule type" value="Genomic_DNA"/>
</dbReference>
<dbReference type="PROSITE" id="PS51687">
    <property type="entry name" value="SAM_MT_RNA_M5U"/>
    <property type="match status" value="1"/>
</dbReference>
<dbReference type="SUPFAM" id="SSF50249">
    <property type="entry name" value="Nucleic acid-binding proteins"/>
    <property type="match status" value="1"/>
</dbReference>
<keyword evidence="2 4" id="KW-0808">Transferase</keyword>
<dbReference type="SUPFAM" id="SSF53335">
    <property type="entry name" value="S-adenosyl-L-methionine-dependent methyltransferases"/>
    <property type="match status" value="1"/>
</dbReference>
<dbReference type="PANTHER" id="PTHR11061:SF30">
    <property type="entry name" value="TRNA (URACIL(54)-C(5))-METHYLTRANSFERASE"/>
    <property type="match status" value="1"/>
</dbReference>
<dbReference type="PROSITE" id="PS01231">
    <property type="entry name" value="TRMA_2"/>
    <property type="match status" value="1"/>
</dbReference>
<dbReference type="GO" id="GO:0006396">
    <property type="term" value="P:RNA processing"/>
    <property type="evidence" value="ECO:0007669"/>
    <property type="project" value="InterPro"/>
</dbReference>
<dbReference type="PROSITE" id="PS01230">
    <property type="entry name" value="TRMA_1"/>
    <property type="match status" value="1"/>
</dbReference>
<dbReference type="InterPro" id="IPR029063">
    <property type="entry name" value="SAM-dependent_MTases_sf"/>
</dbReference>
<keyword evidence="1 4" id="KW-0489">Methyltransferase</keyword>
<dbReference type="Pfam" id="PF05958">
    <property type="entry name" value="tRNA_U5-meth_tr"/>
    <property type="match status" value="1"/>
</dbReference>
<dbReference type="InterPro" id="IPR010280">
    <property type="entry name" value="U5_MeTrfase_fam"/>
</dbReference>
<dbReference type="EC" id="2.1.1.190" evidence="7"/>
<dbReference type="Gene3D" id="2.40.50.140">
    <property type="entry name" value="Nucleic acid-binding proteins"/>
    <property type="match status" value="1"/>
</dbReference>
<dbReference type="PROSITE" id="PS50926">
    <property type="entry name" value="TRAM"/>
    <property type="match status" value="1"/>
</dbReference>
<dbReference type="PANTHER" id="PTHR11061">
    <property type="entry name" value="RNA M5U METHYLTRANSFERASE"/>
    <property type="match status" value="1"/>
</dbReference>
<sequence>MNEPLNIKRGDELKLQIKSLAYGGMGLARKDDFVIFVKGAIPGQVVKARIYKKRKGYAEARVQEILTESVKAVEAPCDHFGVCGGCRIQNLSYDEQLKEKAHQVENAFCRLGGFSDFKLNDVMGADPIFQYRNKMEFTFSSNRWVLESEPENVNKSFAIGLHIPGRYDKILDIHECHIQPVMGNRILKISREICLVHPELKPYDPKTHIGFLRYLMLRFGVNTGQLMVNIVTAYDDLNKLSPLTDALLDRVPEITSMVNNVNTRKADVAFGDYETLVYGQPYIEEKMGDLTFEVSSNSFFQTNTIQGERLYEEVVKAVGLTGAEVVYDLYCGTGTISLYLSKKAKEVYGFEVIRSSLENADKNAELNEITNAQFLKANLDTFFKSGQLPRRIPKPDVVIVDPPRAGMHSDMTNYLHKFKAKKIVYVSCNPTTQARDAKVLAEKGYEIKSAVMVDMFPHTPHIETVVLFVKH</sequence>
<dbReference type="NCBIfam" id="TIGR00479">
    <property type="entry name" value="rumA"/>
    <property type="match status" value="1"/>
</dbReference>
<proteinExistence type="inferred from homology"/>
<dbReference type="AlphaFoldDB" id="A0A075HCD8"/>
<evidence type="ECO:0000313" key="7">
    <source>
        <dbReference type="EMBL" id="AIF11468.1"/>
    </source>
</evidence>
<evidence type="ECO:0000256" key="1">
    <source>
        <dbReference type="ARBA" id="ARBA00022603"/>
    </source>
</evidence>
<dbReference type="GO" id="GO:0001510">
    <property type="term" value="P:RNA methylation"/>
    <property type="evidence" value="ECO:0007669"/>
    <property type="project" value="UniProtKB-ARBA"/>
</dbReference>
<feature type="domain" description="TRAM" evidence="6">
    <location>
        <begin position="6"/>
        <end position="64"/>
    </location>
</feature>
<dbReference type="CDD" id="cd02440">
    <property type="entry name" value="AdoMet_MTases"/>
    <property type="match status" value="1"/>
</dbReference>
<dbReference type="InterPro" id="IPR030391">
    <property type="entry name" value="MeTrfase_TrmA_CS"/>
</dbReference>
<feature type="binding site" evidence="4">
    <location>
        <position position="301"/>
    </location>
    <ligand>
        <name>S-adenosyl-L-methionine</name>
        <dbReference type="ChEBI" id="CHEBI:59789"/>
    </ligand>
</feature>
<gene>
    <name evidence="7" type="primary">rumA</name>
</gene>
<dbReference type="FunFam" id="3.40.50.150:FF:000009">
    <property type="entry name" value="23S rRNA (Uracil(1939)-C(5))-methyltransferase RlmD"/>
    <property type="match status" value="1"/>
</dbReference>
<name>A0A075HCD8_9ARCH</name>
<dbReference type="GO" id="GO:0008757">
    <property type="term" value="F:S-adenosylmethionine-dependent methyltransferase activity"/>
    <property type="evidence" value="ECO:0007669"/>
    <property type="project" value="UniProtKB-ARBA"/>
</dbReference>
<dbReference type="InterPro" id="IPR030390">
    <property type="entry name" value="MeTrfase_TrmA_AS"/>
</dbReference>
<dbReference type="FunFam" id="2.40.50.140:FF:000097">
    <property type="entry name" value="23S rRNA (uracil(1939)-C(5))-methyltransferase RlmD"/>
    <property type="match status" value="1"/>
</dbReference>
<dbReference type="InterPro" id="IPR012340">
    <property type="entry name" value="NA-bd_OB-fold"/>
</dbReference>
<accession>A0A075HCD8</accession>
<dbReference type="FunFam" id="2.40.50.1070:FF:000003">
    <property type="entry name" value="23S rRNA (Uracil-5-)-methyltransferase RumA"/>
    <property type="match status" value="1"/>
</dbReference>
<organism evidence="7">
    <name type="scientific">uncultured marine thaumarchaeote KM3_52_B01</name>
    <dbReference type="NCBI Taxonomy" id="1456176"/>
    <lineage>
        <taxon>Archaea</taxon>
        <taxon>Nitrososphaerota</taxon>
        <taxon>environmental samples</taxon>
    </lineage>
</organism>
<evidence type="ECO:0000256" key="5">
    <source>
        <dbReference type="PROSITE-ProRule" id="PRU10015"/>
    </source>
</evidence>
<feature type="binding site" evidence="4">
    <location>
        <position position="351"/>
    </location>
    <ligand>
        <name>S-adenosyl-L-methionine</name>
        <dbReference type="ChEBI" id="CHEBI:59789"/>
    </ligand>
</feature>
<evidence type="ECO:0000256" key="2">
    <source>
        <dbReference type="ARBA" id="ARBA00022679"/>
    </source>
</evidence>
<dbReference type="Gene3D" id="3.40.50.150">
    <property type="entry name" value="Vaccinia Virus protein VP39"/>
    <property type="match status" value="1"/>
</dbReference>
<dbReference type="Gene3D" id="2.40.50.1070">
    <property type="match status" value="1"/>
</dbReference>
<feature type="active site" evidence="5">
    <location>
        <position position="428"/>
    </location>
</feature>
<evidence type="ECO:0000256" key="4">
    <source>
        <dbReference type="PROSITE-ProRule" id="PRU01024"/>
    </source>
</evidence>
<feature type="active site" description="Nucleophile" evidence="4">
    <location>
        <position position="428"/>
    </location>
</feature>
<evidence type="ECO:0000256" key="3">
    <source>
        <dbReference type="ARBA" id="ARBA00022691"/>
    </source>
</evidence>
<feature type="binding site" evidence="4">
    <location>
        <position position="401"/>
    </location>
    <ligand>
        <name>S-adenosyl-L-methionine</name>
        <dbReference type="ChEBI" id="CHEBI:59789"/>
    </ligand>
</feature>
<protein>
    <submittedName>
        <fullName evidence="7">RNA methyltransferase (RumA)</fullName>
        <ecNumber evidence="7">2.1.1.190</ecNumber>
    </submittedName>
</protein>
<feature type="binding site" evidence="4">
    <location>
        <position position="330"/>
    </location>
    <ligand>
        <name>S-adenosyl-L-methionine</name>
        <dbReference type="ChEBI" id="CHEBI:59789"/>
    </ligand>
</feature>
<comment type="similarity">
    <text evidence="4">Belongs to the class I-like SAM-binding methyltransferase superfamily. RNA M5U methyltransferase family.</text>
</comment>
<dbReference type="InterPro" id="IPR002792">
    <property type="entry name" value="TRAM_dom"/>
</dbReference>
<reference evidence="7" key="1">
    <citation type="journal article" date="2014" name="Genome Biol. Evol.">
        <title>Pangenome evidence for extensive interdomain horizontal transfer affecting lineage core and shell genes in uncultured planktonic thaumarchaeota and euryarchaeota.</title>
        <authorList>
            <person name="Deschamps P."/>
            <person name="Zivanovic Y."/>
            <person name="Moreira D."/>
            <person name="Rodriguez-Valera F."/>
            <person name="Lopez-Garcia P."/>
        </authorList>
    </citation>
    <scope>NUCLEOTIDE SEQUENCE</scope>
</reference>
<dbReference type="Pfam" id="PF01938">
    <property type="entry name" value="TRAM"/>
    <property type="match status" value="1"/>
</dbReference>
<evidence type="ECO:0000259" key="6">
    <source>
        <dbReference type="PROSITE" id="PS50926"/>
    </source>
</evidence>
<dbReference type="GO" id="GO:0008173">
    <property type="term" value="F:RNA methyltransferase activity"/>
    <property type="evidence" value="ECO:0007669"/>
    <property type="project" value="InterPro"/>
</dbReference>